<evidence type="ECO:0000313" key="5">
    <source>
        <dbReference type="EMBL" id="RGD58062.1"/>
    </source>
</evidence>
<dbReference type="PROSITE" id="PS51904">
    <property type="entry name" value="GLYCOSYL_HYDROL_F25_2"/>
    <property type="match status" value="1"/>
</dbReference>
<dbReference type="SUPFAM" id="SSF51445">
    <property type="entry name" value="(Trans)glycosidases"/>
    <property type="match status" value="1"/>
</dbReference>
<dbReference type="PANTHER" id="PTHR11022">
    <property type="entry name" value="PEPTIDOGLYCAN RECOGNITION PROTEIN"/>
    <property type="match status" value="1"/>
</dbReference>
<dbReference type="GO" id="GO:0008745">
    <property type="term" value="F:N-acetylmuramoyl-L-alanine amidase activity"/>
    <property type="evidence" value="ECO:0007669"/>
    <property type="project" value="InterPro"/>
</dbReference>
<dbReference type="Proteomes" id="UP000263377">
    <property type="component" value="Unassembled WGS sequence"/>
</dbReference>
<dbReference type="InterPro" id="IPR015510">
    <property type="entry name" value="PGRP"/>
</dbReference>
<dbReference type="InterPro" id="IPR006619">
    <property type="entry name" value="PGRP_domain_met/bac"/>
</dbReference>
<feature type="domain" description="Peptidoglycan recognition protein family" evidence="4">
    <location>
        <begin position="212"/>
        <end position="359"/>
    </location>
</feature>
<dbReference type="InterPro" id="IPR002053">
    <property type="entry name" value="Glyco_hydro_25"/>
</dbReference>
<comment type="similarity">
    <text evidence="1">Belongs to the N-acetylmuramoyl-L-alanine amidase 2 family.</text>
</comment>
<dbReference type="SUPFAM" id="SSF47090">
    <property type="entry name" value="PGBD-like"/>
    <property type="match status" value="1"/>
</dbReference>
<feature type="region of interest" description="Disordered" evidence="3">
    <location>
        <begin position="184"/>
        <end position="208"/>
    </location>
</feature>
<dbReference type="Gene3D" id="1.10.101.10">
    <property type="entry name" value="PGBD-like superfamily/PGBD"/>
    <property type="match status" value="1"/>
</dbReference>
<reference evidence="5 6" key="1">
    <citation type="submission" date="2018-08" db="EMBL/GenBank/DDBJ databases">
        <title>Diversity &amp; Physiological Properties of Lignin-Decomposing Actinobacteria from Soil.</title>
        <authorList>
            <person name="Roh S.G."/>
            <person name="Kim S.B."/>
        </authorList>
    </citation>
    <scope>NUCLEOTIDE SEQUENCE [LARGE SCALE GENOMIC DNA]</scope>
    <source>
        <strain evidence="5 6">MMS17-GH009</strain>
    </source>
</reference>
<dbReference type="GO" id="GO:0016998">
    <property type="term" value="P:cell wall macromolecule catabolic process"/>
    <property type="evidence" value="ECO:0007669"/>
    <property type="project" value="InterPro"/>
</dbReference>
<dbReference type="Gene3D" id="3.20.20.80">
    <property type="entry name" value="Glycosidases"/>
    <property type="match status" value="1"/>
</dbReference>
<evidence type="ECO:0000256" key="1">
    <source>
        <dbReference type="ARBA" id="ARBA00007553"/>
    </source>
</evidence>
<accession>A0A372ZRG7</accession>
<dbReference type="RefSeq" id="WP_117486730.1">
    <property type="nucleotide sequence ID" value="NZ_QVIG01000001.1"/>
</dbReference>
<dbReference type="InterPro" id="IPR036366">
    <property type="entry name" value="PGBDSf"/>
</dbReference>
<feature type="compositionally biased region" description="Pro residues" evidence="3">
    <location>
        <begin position="387"/>
        <end position="397"/>
    </location>
</feature>
<evidence type="ECO:0000313" key="6">
    <source>
        <dbReference type="Proteomes" id="UP000263377"/>
    </source>
</evidence>
<comment type="similarity">
    <text evidence="2">Belongs to the glycosyl hydrolase 25 family.</text>
</comment>
<dbReference type="NCBIfam" id="NF038080">
    <property type="entry name" value="PG_bind_siph"/>
    <property type="match status" value="1"/>
</dbReference>
<dbReference type="Pfam" id="PF01183">
    <property type="entry name" value="Glyco_hydro_25"/>
    <property type="match status" value="1"/>
</dbReference>
<organism evidence="5 6">
    <name type="scientific">Kitasatospora xanthocidica</name>
    <dbReference type="NCBI Taxonomy" id="83382"/>
    <lineage>
        <taxon>Bacteria</taxon>
        <taxon>Bacillati</taxon>
        <taxon>Actinomycetota</taxon>
        <taxon>Actinomycetes</taxon>
        <taxon>Kitasatosporales</taxon>
        <taxon>Streptomycetaceae</taxon>
        <taxon>Kitasatospora</taxon>
    </lineage>
</organism>
<dbReference type="CDD" id="cd06583">
    <property type="entry name" value="PGRP"/>
    <property type="match status" value="1"/>
</dbReference>
<protein>
    <submittedName>
        <fullName evidence="5">N-acetylmuramoyl-L-alanine amidase</fullName>
    </submittedName>
</protein>
<keyword evidence="6" id="KW-1185">Reference proteome</keyword>
<comment type="caution">
    <text evidence="5">The sequence shown here is derived from an EMBL/GenBank/DDBJ whole genome shotgun (WGS) entry which is preliminary data.</text>
</comment>
<dbReference type="PANTHER" id="PTHR11022:SF41">
    <property type="entry name" value="PEPTIDOGLYCAN-RECOGNITION PROTEIN LC-RELATED"/>
    <property type="match status" value="1"/>
</dbReference>
<dbReference type="GO" id="GO:0003796">
    <property type="term" value="F:lysozyme activity"/>
    <property type="evidence" value="ECO:0007669"/>
    <property type="project" value="InterPro"/>
</dbReference>
<dbReference type="AlphaFoldDB" id="A0A372ZRG7"/>
<gene>
    <name evidence="5" type="ORF">DR950_09900</name>
</gene>
<dbReference type="GO" id="GO:0009253">
    <property type="term" value="P:peptidoglycan catabolic process"/>
    <property type="evidence" value="ECO:0007669"/>
    <property type="project" value="InterPro"/>
</dbReference>
<dbReference type="Gene3D" id="3.40.80.10">
    <property type="entry name" value="Peptidoglycan recognition protein-like"/>
    <property type="match status" value="1"/>
</dbReference>
<dbReference type="CDD" id="cd00599">
    <property type="entry name" value="GH25_muramidase"/>
    <property type="match status" value="1"/>
</dbReference>
<evidence type="ECO:0000256" key="2">
    <source>
        <dbReference type="ARBA" id="ARBA00010646"/>
    </source>
</evidence>
<dbReference type="InterPro" id="IPR036505">
    <property type="entry name" value="Amidase/PGRP_sf"/>
</dbReference>
<dbReference type="EMBL" id="QVIG01000001">
    <property type="protein sequence ID" value="RGD58062.1"/>
    <property type="molecule type" value="Genomic_DNA"/>
</dbReference>
<dbReference type="InterPro" id="IPR017853">
    <property type="entry name" value="GH"/>
</dbReference>
<name>A0A372ZRG7_9ACTN</name>
<dbReference type="SUPFAM" id="SSF55846">
    <property type="entry name" value="N-acetylmuramoyl-L-alanine amidase-like"/>
    <property type="match status" value="1"/>
</dbReference>
<dbReference type="InterPro" id="IPR047763">
    <property type="entry name" value="PG_bind_dom_phiBT1-type"/>
</dbReference>
<evidence type="ECO:0000256" key="3">
    <source>
        <dbReference type="SAM" id="MobiDB-lite"/>
    </source>
</evidence>
<evidence type="ECO:0000259" key="4">
    <source>
        <dbReference type="SMART" id="SM00701"/>
    </source>
</evidence>
<feature type="compositionally biased region" description="Pro residues" evidence="3">
    <location>
        <begin position="191"/>
        <end position="207"/>
    </location>
</feature>
<dbReference type="GO" id="GO:0008270">
    <property type="term" value="F:zinc ion binding"/>
    <property type="evidence" value="ECO:0007669"/>
    <property type="project" value="InterPro"/>
</dbReference>
<dbReference type="InterPro" id="IPR036365">
    <property type="entry name" value="PGBD-like_sf"/>
</dbReference>
<dbReference type="InterPro" id="IPR002502">
    <property type="entry name" value="Amidase_domain"/>
</dbReference>
<feature type="region of interest" description="Disordered" evidence="3">
    <location>
        <begin position="378"/>
        <end position="402"/>
    </location>
</feature>
<proteinExistence type="inferred from homology"/>
<dbReference type="SMART" id="SM00701">
    <property type="entry name" value="PGRP"/>
    <property type="match status" value="1"/>
</dbReference>
<sequence length="579" mass="61960">MAYAKGYDVSDFQSGIPGDAEFVFIKATEGGRTGQSGYTDKLADARGRGLVVGHYHFLHAENPVDGEIEHFCRVVGQVPAGELLVLDFEPYGQSVADGDATAAKNQWLAAVKQRYPDHLVGLYTNRDYWFRTDDNAGDFLWIADYVSPGSPRVQASWRFHQYSDDPLDADVFNGSLDELRAWAGSGQAPAPDTPAPTPTPNPTPSVPDWPGLQLVSRDQWGARAWREPNGSIPYAGARAGVKVHYLGTRYAFDTHDTCPAYVRRLQASHMNDDGWSDIGYSFVVCEHGFVYEGRGLNRRNSANGDVPLNEAHYAVCGLVGSSGSTEPTPEQLNGLRDAIEYCEQQGPAGPEIKGHQDGYSTDCPGPALYAWVRSGAPRPSGTVVTPPSEPAPQPDPTPARYQSSVGGLSYGYGAHGPQVTIVGEALVAANFGSHYTQGPGPDWTDADTLNYADYQRSLGYSGGDADGVPGEASLRRLLGGAVPLAEVSKSRVVAAARQDPDAAQGATTYPDDVYTVEQALRAEGLLDGQWVDGSFGTSTIDAYAALQRRYGYSGQQADGIPGIDSLTRLGQAHGFTVTG</sequence>